<dbReference type="InterPro" id="IPR017096">
    <property type="entry name" value="BTB-kelch_protein"/>
</dbReference>
<proteinExistence type="predicted"/>
<evidence type="ECO:0000256" key="1">
    <source>
        <dbReference type="ARBA" id="ARBA00022441"/>
    </source>
</evidence>
<dbReference type="Gene3D" id="1.25.40.420">
    <property type="match status" value="1"/>
</dbReference>
<dbReference type="PIRSF" id="PIRSF037037">
    <property type="entry name" value="Kelch-like_protein_gigaxonin"/>
    <property type="match status" value="1"/>
</dbReference>
<keyword evidence="4" id="KW-1185">Reference proteome</keyword>
<dbReference type="FunFam" id="1.25.40.420:FF:000001">
    <property type="entry name" value="Kelch-like family member 12"/>
    <property type="match status" value="1"/>
</dbReference>
<accession>A0A6P7T6E8</accession>
<dbReference type="InterPro" id="IPR006652">
    <property type="entry name" value="Kelch_1"/>
</dbReference>
<dbReference type="PANTHER" id="PTHR24412:SF494">
    <property type="entry name" value="KELCH-LIKE PROTEIN 12"/>
    <property type="match status" value="1"/>
</dbReference>
<keyword evidence="2" id="KW-0677">Repeat</keyword>
<keyword evidence="1" id="KW-0880">Kelch repeat</keyword>
<dbReference type="InterPro" id="IPR011333">
    <property type="entry name" value="SKP1/BTB/POZ_sf"/>
</dbReference>
<dbReference type="SUPFAM" id="SSF54695">
    <property type="entry name" value="POZ domain"/>
    <property type="match status" value="1"/>
</dbReference>
<dbReference type="RefSeq" id="XP_029646349.1">
    <property type="nucleotide sequence ID" value="XM_029790489.2"/>
</dbReference>
<dbReference type="CDD" id="cd18452">
    <property type="entry name" value="BACK_KLHL12"/>
    <property type="match status" value="1"/>
</dbReference>
<reference evidence="5 6" key="1">
    <citation type="submission" date="2025-08" db="UniProtKB">
        <authorList>
            <consortium name="RefSeq"/>
        </authorList>
    </citation>
    <scope>IDENTIFICATION</scope>
</reference>
<dbReference type="CDD" id="cd18242">
    <property type="entry name" value="BTB_POZ_KLHL12_C3IP1_DKIR"/>
    <property type="match status" value="1"/>
</dbReference>
<dbReference type="Pfam" id="PF07707">
    <property type="entry name" value="BACK"/>
    <property type="match status" value="1"/>
</dbReference>
<dbReference type="SMART" id="SM00875">
    <property type="entry name" value="BACK"/>
    <property type="match status" value="1"/>
</dbReference>
<evidence type="ECO:0000256" key="2">
    <source>
        <dbReference type="ARBA" id="ARBA00022737"/>
    </source>
</evidence>
<dbReference type="InterPro" id="IPR015915">
    <property type="entry name" value="Kelch-typ_b-propeller"/>
</dbReference>
<dbReference type="RefSeq" id="XP_036365844.1">
    <property type="nucleotide sequence ID" value="XM_036509951.1"/>
</dbReference>
<dbReference type="KEGG" id="osn:115220374"/>
<dbReference type="InterPro" id="IPR011705">
    <property type="entry name" value="BACK"/>
</dbReference>
<evidence type="ECO:0000313" key="5">
    <source>
        <dbReference type="RefSeq" id="XP_029646349.1"/>
    </source>
</evidence>
<dbReference type="AlphaFoldDB" id="A0A6P7T6E8"/>
<dbReference type="SMART" id="SM00225">
    <property type="entry name" value="BTB"/>
    <property type="match status" value="1"/>
</dbReference>
<organism evidence="4 5">
    <name type="scientific">Octopus sinensis</name>
    <name type="common">East Asian common octopus</name>
    <dbReference type="NCBI Taxonomy" id="2607531"/>
    <lineage>
        <taxon>Eukaryota</taxon>
        <taxon>Metazoa</taxon>
        <taxon>Spiralia</taxon>
        <taxon>Lophotrochozoa</taxon>
        <taxon>Mollusca</taxon>
        <taxon>Cephalopoda</taxon>
        <taxon>Coleoidea</taxon>
        <taxon>Octopodiformes</taxon>
        <taxon>Octopoda</taxon>
        <taxon>Incirrata</taxon>
        <taxon>Octopodidae</taxon>
        <taxon>Octopus</taxon>
    </lineage>
</organism>
<evidence type="ECO:0000313" key="6">
    <source>
        <dbReference type="RefSeq" id="XP_036365844.1"/>
    </source>
</evidence>
<dbReference type="Pfam" id="PF24681">
    <property type="entry name" value="Kelch_KLHDC2_KLHL20_DRC7"/>
    <property type="match status" value="2"/>
</dbReference>
<dbReference type="Gene3D" id="3.30.710.10">
    <property type="entry name" value="Potassium Channel Kv1.1, Chain A"/>
    <property type="match status" value="1"/>
</dbReference>
<dbReference type="PANTHER" id="PTHR24412">
    <property type="entry name" value="KELCH PROTEIN"/>
    <property type="match status" value="1"/>
</dbReference>
<dbReference type="SMART" id="SM00612">
    <property type="entry name" value="Kelch"/>
    <property type="match status" value="6"/>
</dbReference>
<sequence length="576" mass="64711">MAYLEEEQASEVFTNCHAKSLLTTMNLLRKTRVLCDVTLHVGGMDFPVHRIVLAACSDYFCAMFTNEMSEKSESKIHIQGVSATVMQALLDFIYTETVCVNISNVQELLPAACLLQLTGVKNACSAFLEKQLDPTNCLGIKIFAENHGCERLLTAAEKYSVKVFDEIIQNEEFRLLPVEEVERLIQSDEIEVICEEPVYEAVVKWVKYDPENRKDKLARLLQYVRLPLLSAWYITDKIDTEPLIRRCHECRDLVDEAKKFHLRPDLRSGMCSLRTQPRYGNQEVVVILGGFGSHQNLVDTVEMYNPKTSEWKYLPSLLKSRRYVSAVSLNGKIYVIGGYDGQARLNSVECLDTTAEEAQWQNVAPMNQHRGLAGACVYKGKIYVCGGFDGYSRHTSMEVYNVVLDQWILLCGMSVGREGAGLVVARDKIYCIGGYDGVNLLDSGEVYDPDTERWSPMEPMSTRRSGAGVAVVNDIIYVCGGYDGSNHLSSVECYNSYTGHWTSIQNMTVPRCYVGACILRGKLLVVAGYDGNTLLNSMESFDPLKNTWEIIGQNMSTQRCDAGVAIIRYFPEHLCQ</sequence>
<evidence type="ECO:0000313" key="4">
    <source>
        <dbReference type="Proteomes" id="UP000515154"/>
    </source>
</evidence>
<name>A0A6P7T6E8_9MOLL</name>
<dbReference type="Gene3D" id="2.120.10.80">
    <property type="entry name" value="Kelch-type beta propeller"/>
    <property type="match status" value="1"/>
</dbReference>
<dbReference type="PROSITE" id="PS50097">
    <property type="entry name" value="BTB"/>
    <property type="match status" value="1"/>
</dbReference>
<dbReference type="SUPFAM" id="SSF117281">
    <property type="entry name" value="Kelch motif"/>
    <property type="match status" value="1"/>
</dbReference>
<evidence type="ECO:0000259" key="3">
    <source>
        <dbReference type="PROSITE" id="PS50097"/>
    </source>
</evidence>
<dbReference type="Pfam" id="PF00651">
    <property type="entry name" value="BTB"/>
    <property type="match status" value="1"/>
</dbReference>
<protein>
    <submittedName>
        <fullName evidence="5 6">Kelch-like protein 12</fullName>
    </submittedName>
</protein>
<dbReference type="Proteomes" id="UP000515154">
    <property type="component" value="Linkage group LG16"/>
</dbReference>
<dbReference type="InterPro" id="IPR000210">
    <property type="entry name" value="BTB/POZ_dom"/>
</dbReference>
<dbReference type="FunFam" id="3.30.710.10:FF:000001">
    <property type="entry name" value="Kelch-like family member 20"/>
    <property type="match status" value="1"/>
</dbReference>
<dbReference type="PRINTS" id="PR00501">
    <property type="entry name" value="KELCHREPEAT"/>
</dbReference>
<feature type="domain" description="BTB" evidence="3">
    <location>
        <begin position="35"/>
        <end position="102"/>
    </location>
</feature>
<gene>
    <name evidence="5 6" type="primary">LOC115220374</name>
</gene>